<protein>
    <submittedName>
        <fullName evidence="1">Uncharacterized protein</fullName>
    </submittedName>
</protein>
<organism evidence="1 2">
    <name type="scientific">Methylobacterium brachythecii</name>
    <dbReference type="NCBI Taxonomy" id="1176177"/>
    <lineage>
        <taxon>Bacteria</taxon>
        <taxon>Pseudomonadati</taxon>
        <taxon>Pseudomonadota</taxon>
        <taxon>Alphaproteobacteria</taxon>
        <taxon>Hyphomicrobiales</taxon>
        <taxon>Methylobacteriaceae</taxon>
        <taxon>Methylobacterium</taxon>
    </lineage>
</organism>
<dbReference type="AlphaFoldDB" id="A0A7W6F7R3"/>
<reference evidence="1 2" key="1">
    <citation type="submission" date="2020-08" db="EMBL/GenBank/DDBJ databases">
        <title>Genomic Encyclopedia of Type Strains, Phase IV (KMG-IV): sequencing the most valuable type-strain genomes for metagenomic binning, comparative biology and taxonomic classification.</title>
        <authorList>
            <person name="Goeker M."/>
        </authorList>
    </citation>
    <scope>NUCLEOTIDE SEQUENCE [LARGE SCALE GENOMIC DNA]</scope>
    <source>
        <strain evidence="1 2">DSM 24105</strain>
    </source>
</reference>
<name>A0A7W6F7R3_9HYPH</name>
<accession>A0A7W6F7R3</accession>
<dbReference type="RefSeq" id="WP_183506772.1">
    <property type="nucleotide sequence ID" value="NZ_BSPG01000010.1"/>
</dbReference>
<dbReference type="Proteomes" id="UP000517759">
    <property type="component" value="Unassembled WGS sequence"/>
</dbReference>
<dbReference type="EMBL" id="JACIDN010000005">
    <property type="protein sequence ID" value="MBB3903663.1"/>
    <property type="molecule type" value="Genomic_DNA"/>
</dbReference>
<gene>
    <name evidence="1" type="ORF">GGR33_003172</name>
</gene>
<comment type="caution">
    <text evidence="1">The sequence shown here is derived from an EMBL/GenBank/DDBJ whole genome shotgun (WGS) entry which is preliminary data.</text>
</comment>
<evidence type="ECO:0000313" key="2">
    <source>
        <dbReference type="Proteomes" id="UP000517759"/>
    </source>
</evidence>
<sequence>MVVAELETAKPQKWSDYHYSAGDLKEMVERRLIMQAAGIRSQVVSIDLYVEALRALARERKR</sequence>
<evidence type="ECO:0000313" key="1">
    <source>
        <dbReference type="EMBL" id="MBB3903663.1"/>
    </source>
</evidence>
<proteinExistence type="predicted"/>